<dbReference type="KEGG" id="flh:EJ997_11460"/>
<dbReference type="OrthoDB" id="9762066at2"/>
<gene>
    <name evidence="1" type="ORF">EJ997_11460</name>
</gene>
<protein>
    <submittedName>
        <fullName evidence="1">DUF2804 domain-containing protein</fullName>
    </submittedName>
</protein>
<dbReference type="RefSeq" id="WP_126704664.1">
    <property type="nucleotide sequence ID" value="NZ_CP034593.1"/>
</dbReference>
<dbReference type="InterPro" id="IPR021243">
    <property type="entry name" value="DUF2804"/>
</dbReference>
<keyword evidence="2" id="KW-1185">Reference proteome</keyword>
<dbReference type="AlphaFoldDB" id="A0A3S9PZU5"/>
<evidence type="ECO:0000313" key="2">
    <source>
        <dbReference type="Proteomes" id="UP000280344"/>
    </source>
</evidence>
<dbReference type="EMBL" id="CP034593">
    <property type="protein sequence ID" value="AZQ77862.1"/>
    <property type="molecule type" value="Genomic_DNA"/>
</dbReference>
<dbReference type="PANTHER" id="PTHR35868">
    <property type="entry name" value="DUF2804 DOMAIN-CONTAINING PROTEIN-RELATED"/>
    <property type="match status" value="1"/>
</dbReference>
<dbReference type="PANTHER" id="PTHR35868:SF3">
    <property type="entry name" value="DUF2804 DOMAIN-CONTAINING PROTEIN"/>
    <property type="match status" value="1"/>
</dbReference>
<organism evidence="1 2">
    <name type="scientific">Flaviflexus ciconiae</name>
    <dbReference type="NCBI Taxonomy" id="2496867"/>
    <lineage>
        <taxon>Bacteria</taxon>
        <taxon>Bacillati</taxon>
        <taxon>Actinomycetota</taxon>
        <taxon>Actinomycetes</taxon>
        <taxon>Actinomycetales</taxon>
        <taxon>Actinomycetaceae</taxon>
        <taxon>Flaviflexus</taxon>
    </lineage>
</organism>
<dbReference type="Proteomes" id="UP000280344">
    <property type="component" value="Chromosome"/>
</dbReference>
<accession>A0A3S9PZU5</accession>
<proteinExistence type="predicted"/>
<sequence length="365" mass="40264">MWNGERELTEPVSLVGPDGLLNPDAVGWSRRPIHDTSGIGIGHGGLPRAWGRNKRWEYWLVMTPTHLFSLTISDVDYASSHSIWVYEILTGKRLDVAAIVPFARGAVLEPSLGDGVARGGSMSLGGKLLPTGPGRMRAFIDPVTEGTRLRAEGQAPRVNPSGISSVRFDVTAHRSPEHEALGVVVPWSEKRFQYTVKETALPATGYLELDGEVIELPAGEAWAILDHGRGRWPYKMDWNWGAASGYGQSPSGTVAVGFQSGAKWTDGTGARENAITVDGRLYPIHEDITWDYEFGQWDKPWHLHSESVDLWLEPFWNHDAITDLGVIAMKANQVFGYFSGTVTVDGQKITIDNMLGFAEDVRNKW</sequence>
<evidence type="ECO:0000313" key="1">
    <source>
        <dbReference type="EMBL" id="AZQ77862.1"/>
    </source>
</evidence>
<reference evidence="1 2" key="1">
    <citation type="submission" date="2018-12" db="EMBL/GenBank/DDBJ databases">
        <title>Complete genome sequence of Flaviflexus sp. H23T48.</title>
        <authorList>
            <person name="Bae J.-W."/>
            <person name="Lee J.-Y."/>
        </authorList>
    </citation>
    <scope>NUCLEOTIDE SEQUENCE [LARGE SCALE GENOMIC DNA]</scope>
    <source>
        <strain evidence="1 2">H23T48</strain>
    </source>
</reference>
<dbReference type="Pfam" id="PF10974">
    <property type="entry name" value="DUF2804"/>
    <property type="match status" value="1"/>
</dbReference>
<name>A0A3S9PZU5_9ACTO</name>